<evidence type="ECO:0000256" key="6">
    <source>
        <dbReference type="RuleBase" id="RU003888"/>
    </source>
</evidence>
<dbReference type="PANTHER" id="PTHR12934:SF11">
    <property type="entry name" value="LARGE RIBOSOMAL SUBUNIT PROTEIN UL15M"/>
    <property type="match status" value="1"/>
</dbReference>
<dbReference type="Gene3D" id="3.100.10.10">
    <property type="match status" value="1"/>
</dbReference>
<dbReference type="GO" id="GO:0022625">
    <property type="term" value="C:cytosolic large ribosomal subunit"/>
    <property type="evidence" value="ECO:0007669"/>
    <property type="project" value="TreeGrafter"/>
</dbReference>
<dbReference type="PROSITE" id="PS00475">
    <property type="entry name" value="RIBOSOMAL_L15"/>
    <property type="match status" value="1"/>
</dbReference>
<evidence type="ECO:0000256" key="1">
    <source>
        <dbReference type="ARBA" id="ARBA00007320"/>
    </source>
</evidence>
<evidence type="ECO:0000256" key="2">
    <source>
        <dbReference type="ARBA" id="ARBA00022884"/>
    </source>
</evidence>
<dbReference type="InterPro" id="IPR036227">
    <property type="entry name" value="Ribosomal_uL15/eL18_sf"/>
</dbReference>
<dbReference type="PANTHER" id="PTHR12934">
    <property type="entry name" value="50S RIBOSOMAL PROTEIN L15"/>
    <property type="match status" value="1"/>
</dbReference>
<sequence length="146" mass="15060">MKLHELSPAAGSVKPAYRKGRGAGSGNGKTAGRGHKGQWARSGGGVRPGFEGGQMPLARRLPKRGFNNIFGTTYAPVNVSALEKFEDGTEVTAEALREAGIVKNALDGIKILGNGTLTKKLTVKAAAFSASAKEKIEAAGGKAEVI</sequence>
<comment type="function">
    <text evidence="5">Binds to the 23S rRNA.</text>
</comment>
<evidence type="ECO:0000256" key="4">
    <source>
        <dbReference type="ARBA" id="ARBA00023274"/>
    </source>
</evidence>
<dbReference type="InterPro" id="IPR021131">
    <property type="entry name" value="Ribosomal_uL15/eL18"/>
</dbReference>
<feature type="compositionally biased region" description="Gly residues" evidence="7">
    <location>
        <begin position="42"/>
        <end position="52"/>
    </location>
</feature>
<dbReference type="InterPro" id="IPR001196">
    <property type="entry name" value="Ribosomal_uL15_CS"/>
</dbReference>
<dbReference type="SUPFAM" id="SSF52080">
    <property type="entry name" value="Ribosomal proteins L15p and L18e"/>
    <property type="match status" value="1"/>
</dbReference>
<dbReference type="GO" id="GO:0006412">
    <property type="term" value="P:translation"/>
    <property type="evidence" value="ECO:0007669"/>
    <property type="project" value="UniProtKB-UniRule"/>
</dbReference>
<comment type="caution">
    <text evidence="9">The sequence shown here is derived from an EMBL/GenBank/DDBJ whole genome shotgun (WGS) entry which is preliminary data.</text>
</comment>
<evidence type="ECO:0000259" key="8">
    <source>
        <dbReference type="Pfam" id="PF00828"/>
    </source>
</evidence>
<accession>A0A923LUS9</accession>
<dbReference type="NCBIfam" id="TIGR01071">
    <property type="entry name" value="rplO_bact"/>
    <property type="match status" value="1"/>
</dbReference>
<evidence type="ECO:0000313" key="10">
    <source>
        <dbReference type="Proteomes" id="UP000606499"/>
    </source>
</evidence>
<reference evidence="9" key="1">
    <citation type="submission" date="2020-08" db="EMBL/GenBank/DDBJ databases">
        <title>Genome public.</title>
        <authorList>
            <person name="Liu C."/>
            <person name="Sun Q."/>
        </authorList>
    </citation>
    <scope>NUCLEOTIDE SEQUENCE</scope>
    <source>
        <strain evidence="9">NSJ-28</strain>
    </source>
</reference>
<organism evidence="9 10">
    <name type="scientific">Agathobaculum faecis</name>
    <dbReference type="NCBI Taxonomy" id="2763013"/>
    <lineage>
        <taxon>Bacteria</taxon>
        <taxon>Bacillati</taxon>
        <taxon>Bacillota</taxon>
        <taxon>Clostridia</taxon>
        <taxon>Eubacteriales</taxon>
        <taxon>Butyricicoccaceae</taxon>
        <taxon>Agathobaculum</taxon>
    </lineage>
</organism>
<dbReference type="Pfam" id="PF00828">
    <property type="entry name" value="Ribosomal_L27A"/>
    <property type="match status" value="1"/>
</dbReference>
<keyword evidence="5" id="KW-0699">rRNA-binding</keyword>
<evidence type="ECO:0000256" key="3">
    <source>
        <dbReference type="ARBA" id="ARBA00022980"/>
    </source>
</evidence>
<keyword evidence="2 5" id="KW-0694">RNA-binding</keyword>
<gene>
    <name evidence="5 9" type="primary">rplO</name>
    <name evidence="9" type="ORF">H8S45_09600</name>
</gene>
<dbReference type="RefSeq" id="WP_054326955.1">
    <property type="nucleotide sequence ID" value="NZ_JACOPL010000008.1"/>
</dbReference>
<dbReference type="InterPro" id="IPR005749">
    <property type="entry name" value="Ribosomal_uL15_bac-type"/>
</dbReference>
<evidence type="ECO:0000313" key="9">
    <source>
        <dbReference type="EMBL" id="MBC5725708.1"/>
    </source>
</evidence>
<keyword evidence="3 5" id="KW-0689">Ribosomal protein</keyword>
<comment type="similarity">
    <text evidence="1 5 6">Belongs to the universal ribosomal protein uL15 family.</text>
</comment>
<proteinExistence type="inferred from homology"/>
<keyword evidence="4 5" id="KW-0687">Ribonucleoprotein</keyword>
<dbReference type="HAMAP" id="MF_01341">
    <property type="entry name" value="Ribosomal_uL15"/>
    <property type="match status" value="1"/>
</dbReference>
<dbReference type="GO" id="GO:0019843">
    <property type="term" value="F:rRNA binding"/>
    <property type="evidence" value="ECO:0007669"/>
    <property type="project" value="UniProtKB-UniRule"/>
</dbReference>
<evidence type="ECO:0000256" key="5">
    <source>
        <dbReference type="HAMAP-Rule" id="MF_01341"/>
    </source>
</evidence>
<evidence type="ECO:0000256" key="7">
    <source>
        <dbReference type="SAM" id="MobiDB-lite"/>
    </source>
</evidence>
<feature type="region of interest" description="Disordered" evidence="7">
    <location>
        <begin position="1"/>
        <end position="56"/>
    </location>
</feature>
<dbReference type="InterPro" id="IPR030878">
    <property type="entry name" value="Ribosomal_uL15"/>
</dbReference>
<dbReference type="AlphaFoldDB" id="A0A923LUS9"/>
<dbReference type="Proteomes" id="UP000606499">
    <property type="component" value="Unassembled WGS sequence"/>
</dbReference>
<feature type="compositionally biased region" description="Gly residues" evidence="7">
    <location>
        <begin position="22"/>
        <end position="31"/>
    </location>
</feature>
<dbReference type="EMBL" id="JACOPL010000008">
    <property type="protein sequence ID" value="MBC5725708.1"/>
    <property type="molecule type" value="Genomic_DNA"/>
</dbReference>
<feature type="domain" description="Large ribosomal subunit protein uL15/eL18" evidence="8">
    <location>
        <begin position="76"/>
        <end position="144"/>
    </location>
</feature>
<name>A0A923LUS9_9FIRM</name>
<keyword evidence="10" id="KW-1185">Reference proteome</keyword>
<protein>
    <recommendedName>
        <fullName evidence="5">Large ribosomal subunit protein uL15</fullName>
    </recommendedName>
</protein>
<comment type="subunit">
    <text evidence="5">Part of the 50S ribosomal subunit.</text>
</comment>
<dbReference type="GO" id="GO:0003735">
    <property type="term" value="F:structural constituent of ribosome"/>
    <property type="evidence" value="ECO:0007669"/>
    <property type="project" value="InterPro"/>
</dbReference>